<gene>
    <name evidence="10" type="ORF">QYM36_002848</name>
</gene>
<dbReference type="EMBL" id="JAVRJZ010000005">
    <property type="protein sequence ID" value="KAK2722449.1"/>
    <property type="molecule type" value="Genomic_DNA"/>
</dbReference>
<evidence type="ECO:0000256" key="9">
    <source>
        <dbReference type="RuleBase" id="RU365067"/>
    </source>
</evidence>
<dbReference type="AlphaFoldDB" id="A0AA88I6W6"/>
<evidence type="ECO:0000313" key="10">
    <source>
        <dbReference type="EMBL" id="KAK2722449.1"/>
    </source>
</evidence>
<evidence type="ECO:0000256" key="4">
    <source>
        <dbReference type="ARBA" id="ARBA00022692"/>
    </source>
</evidence>
<comment type="subcellular location">
    <subcellularLocation>
        <location evidence="1 9">Endoplasmic reticulum membrane</location>
        <topology evidence="1 9">Multi-pass membrane protein</topology>
    </subcellularLocation>
</comment>
<sequence>MDSNEVLDSSIRSASYNILLQIAFRIITFALNAFIIHYVDIAVLGLLNVRFYLLFSTILFVSREAFRRVCQSCSERDDWRKVINLVWLTVISTVISACVFSWIWLNVLSWPEGELAEKYRSGVLAISFSCILESFFEPVYVFSQAFMYIKLRVVIDSLGMILRVLGMVVTVYLAPQYAVEAGYFGQVGVSILYLCGFWGFFYYEFWRRKKNDEPALPIQSLSGFLPKFPAGEEVLDWHLAKLVWSFFVQGLAKQALTEGEKYLMTITSFLTMAEQGVFDIVNNLGSIAVRFLLLPIEDAAYFYFTKQLRRVPLEQQDEKAVSEASNVLFLLIRFMTLFGLSAVFLGVPIAKTVLALYGGETLTSSVGPFLMQLNCGLILLLALNGVTEGYATATVSKAELDMNSFFMVCTSGVYIVSALCFVYLYSSPGLVMANAVTLCLRIARSCYLINKQYEGTPYSPLKNSFPKKWEIFALMLSFVLCSFASYFVSSESFLPTWSPLVSGVLCGFGVLWVIVVNEPESLDIVLSKLSFLPMRVQSTIRALTRQHQRVD</sequence>
<reference evidence="10" key="1">
    <citation type="submission" date="2023-07" db="EMBL/GenBank/DDBJ databases">
        <title>Chromosome-level genome assembly of Artemia franciscana.</title>
        <authorList>
            <person name="Jo E."/>
        </authorList>
    </citation>
    <scope>NUCLEOTIDE SEQUENCE</scope>
    <source>
        <tissue evidence="10">Whole body</tissue>
    </source>
</reference>
<comment type="function">
    <text evidence="8 9">Intramembrane glycolipid transporter that operates in the biosynthetic pathway of dolichol-linked oligosaccharides, the glycan precursors employed in protein asparagine (N)-glycosylation. The sequential addition of sugars to dolichol pyrophosphate produces dolichol-linked oligosaccharides containing fourteen sugars, including two GlcNAcs, nine mannoses and three glucoses. Once assembled, the oligosaccharide is transferred from the lipid to nascent proteins by oligosaccharyltransferases. The assembly of dolichol-linked oligosaccharides begins on the cytosolic side of the endoplasmic reticulum membrane and finishes in its lumen. RFT1 could mediate the translocation of the cytosolically oriented intermediate DolPP-GlcNAc2Man5, produced by ALG11, into the ER lumen where dolichol-linked oligosaccharides assembly continues. However, the intramembrane lipid transporter activity could not be confirmed in vitro.</text>
</comment>
<keyword evidence="6 9" id="KW-1133">Transmembrane helix</keyword>
<name>A0AA88I6W6_ARTSF</name>
<feature type="transmembrane region" description="Helical" evidence="9">
    <location>
        <begin position="123"/>
        <end position="142"/>
    </location>
</feature>
<evidence type="ECO:0000256" key="3">
    <source>
        <dbReference type="ARBA" id="ARBA00010288"/>
    </source>
</evidence>
<evidence type="ECO:0000313" key="11">
    <source>
        <dbReference type="Proteomes" id="UP001187531"/>
    </source>
</evidence>
<dbReference type="PANTHER" id="PTHR13117:SF5">
    <property type="entry name" value="PROTEIN RFT1 HOMOLOG"/>
    <property type="match status" value="1"/>
</dbReference>
<feature type="transmembrane region" description="Helical" evidence="9">
    <location>
        <begin position="154"/>
        <end position="175"/>
    </location>
</feature>
<dbReference type="PANTHER" id="PTHR13117">
    <property type="entry name" value="ENDOPLASMIC RETICULUM MULTISPAN TRANSMEMBRANE PROTEIN-RELATED"/>
    <property type="match status" value="1"/>
</dbReference>
<protein>
    <recommendedName>
        <fullName evidence="9">Protein RFT1 homolog</fullName>
    </recommendedName>
</protein>
<dbReference type="GO" id="GO:0034203">
    <property type="term" value="P:glycolipid translocation"/>
    <property type="evidence" value="ECO:0007669"/>
    <property type="project" value="TreeGrafter"/>
</dbReference>
<accession>A0AA88I6W6</accession>
<keyword evidence="7 9" id="KW-0472">Membrane</keyword>
<proteinExistence type="inferred from homology"/>
<feature type="transmembrane region" description="Helical" evidence="9">
    <location>
        <begin position="369"/>
        <end position="393"/>
    </location>
</feature>
<dbReference type="Proteomes" id="UP001187531">
    <property type="component" value="Unassembled WGS sequence"/>
</dbReference>
<dbReference type="GO" id="GO:0006488">
    <property type="term" value="P:dolichol-linked oligosaccharide biosynthetic process"/>
    <property type="evidence" value="ECO:0007669"/>
    <property type="project" value="InterPro"/>
</dbReference>
<feature type="transmembrane region" description="Helical" evidence="9">
    <location>
        <begin position="327"/>
        <end position="349"/>
    </location>
</feature>
<evidence type="ECO:0000256" key="7">
    <source>
        <dbReference type="ARBA" id="ARBA00023136"/>
    </source>
</evidence>
<feature type="transmembrane region" description="Helical" evidence="9">
    <location>
        <begin position="16"/>
        <end position="35"/>
    </location>
</feature>
<evidence type="ECO:0000256" key="8">
    <source>
        <dbReference type="ARBA" id="ARBA00045912"/>
    </source>
</evidence>
<comment type="similarity">
    <text evidence="3 9">Belongs to the RFT1 family.</text>
</comment>
<organism evidence="10 11">
    <name type="scientific">Artemia franciscana</name>
    <name type="common">Brine shrimp</name>
    <name type="synonym">Artemia sanfranciscana</name>
    <dbReference type="NCBI Taxonomy" id="6661"/>
    <lineage>
        <taxon>Eukaryota</taxon>
        <taxon>Metazoa</taxon>
        <taxon>Ecdysozoa</taxon>
        <taxon>Arthropoda</taxon>
        <taxon>Crustacea</taxon>
        <taxon>Branchiopoda</taxon>
        <taxon>Anostraca</taxon>
        <taxon>Artemiidae</taxon>
        <taxon>Artemia</taxon>
    </lineage>
</organism>
<keyword evidence="11" id="KW-1185">Reference proteome</keyword>
<feature type="transmembrane region" description="Helical" evidence="9">
    <location>
        <begin position="494"/>
        <end position="516"/>
    </location>
</feature>
<keyword evidence="5" id="KW-0256">Endoplasmic reticulum</keyword>
<dbReference type="GO" id="GO:0005789">
    <property type="term" value="C:endoplasmic reticulum membrane"/>
    <property type="evidence" value="ECO:0007669"/>
    <property type="project" value="UniProtKB-SubCell"/>
</dbReference>
<dbReference type="InterPro" id="IPR007594">
    <property type="entry name" value="RFT1"/>
</dbReference>
<feature type="transmembrane region" description="Helical" evidence="9">
    <location>
        <begin position="405"/>
        <end position="425"/>
    </location>
</feature>
<dbReference type="Pfam" id="PF04506">
    <property type="entry name" value="Rft-1"/>
    <property type="match status" value="1"/>
</dbReference>
<feature type="transmembrane region" description="Helical" evidence="9">
    <location>
        <begin position="82"/>
        <end position="103"/>
    </location>
</feature>
<feature type="transmembrane region" description="Helical" evidence="9">
    <location>
        <begin position="471"/>
        <end position="488"/>
    </location>
</feature>
<comment type="caution">
    <text evidence="10">The sequence shown here is derived from an EMBL/GenBank/DDBJ whole genome shotgun (WGS) entry which is preliminary data.</text>
</comment>
<feature type="transmembrane region" description="Helical" evidence="9">
    <location>
        <begin position="41"/>
        <end position="61"/>
    </location>
</feature>
<evidence type="ECO:0000256" key="5">
    <source>
        <dbReference type="ARBA" id="ARBA00022824"/>
    </source>
</evidence>
<evidence type="ECO:0000256" key="1">
    <source>
        <dbReference type="ARBA" id="ARBA00004477"/>
    </source>
</evidence>
<keyword evidence="4 9" id="KW-0812">Transmembrane</keyword>
<evidence type="ECO:0000256" key="2">
    <source>
        <dbReference type="ARBA" id="ARBA00004922"/>
    </source>
</evidence>
<comment type="pathway">
    <text evidence="2">Protein modification; protein glycosylation.</text>
</comment>
<feature type="transmembrane region" description="Helical" evidence="9">
    <location>
        <begin position="181"/>
        <end position="203"/>
    </location>
</feature>
<evidence type="ECO:0000256" key="6">
    <source>
        <dbReference type="ARBA" id="ARBA00022989"/>
    </source>
</evidence>